<keyword evidence="2" id="KW-0326">Glycosidase</keyword>
<dbReference type="GO" id="GO:0005993">
    <property type="term" value="P:trehalose catabolic process"/>
    <property type="evidence" value="ECO:0007669"/>
    <property type="project" value="TreeGrafter"/>
</dbReference>
<dbReference type="InterPro" id="IPR018232">
    <property type="entry name" value="Glyco_hydro_37_CS"/>
</dbReference>
<evidence type="ECO:0000256" key="2">
    <source>
        <dbReference type="ARBA" id="ARBA00023295"/>
    </source>
</evidence>
<dbReference type="InterPro" id="IPR008928">
    <property type="entry name" value="6-hairpin_glycosidase_sf"/>
</dbReference>
<dbReference type="Pfam" id="PF01204">
    <property type="entry name" value="Trehalase"/>
    <property type="match status" value="1"/>
</dbReference>
<dbReference type="InterPro" id="IPR012341">
    <property type="entry name" value="6hp_glycosidase-like_sf"/>
</dbReference>
<evidence type="ECO:0000256" key="1">
    <source>
        <dbReference type="ARBA" id="ARBA00022801"/>
    </source>
</evidence>
<dbReference type="PANTHER" id="PTHR23403:SF1">
    <property type="entry name" value="TREHALASE"/>
    <property type="match status" value="1"/>
</dbReference>
<accession>A0AAD0S3R8</accession>
<dbReference type="InterPro" id="IPR001661">
    <property type="entry name" value="Glyco_hydro_37"/>
</dbReference>
<name>A0AAD0S3R8_9GAMM</name>
<dbReference type="Proteomes" id="UP000264605">
    <property type="component" value="Plasmid unnamed1"/>
</dbReference>
<dbReference type="PROSITE" id="PS00927">
    <property type="entry name" value="TREHALASE_1"/>
    <property type="match status" value="1"/>
</dbReference>
<evidence type="ECO:0000313" key="4">
    <source>
        <dbReference type="Proteomes" id="UP000264605"/>
    </source>
</evidence>
<dbReference type="KEGG" id="pdj:D0907_19490"/>
<keyword evidence="1" id="KW-0378">Hydrolase</keyword>
<dbReference type="Gene3D" id="1.50.10.10">
    <property type="match status" value="1"/>
</dbReference>
<protein>
    <submittedName>
        <fullName evidence="3">Alpha,alpha-trehalase</fullName>
    </submittedName>
</protein>
<evidence type="ECO:0000313" key="3">
    <source>
        <dbReference type="EMBL" id="AXV67490.1"/>
    </source>
</evidence>
<dbReference type="PRINTS" id="PR00744">
    <property type="entry name" value="GLHYDRLASE37"/>
</dbReference>
<geneLocation type="plasmid" evidence="3 4">
    <name>unnamed1</name>
</geneLocation>
<gene>
    <name evidence="3" type="ORF">D0907_19490</name>
</gene>
<dbReference type="AlphaFoldDB" id="A0AAD0S3R8"/>
<dbReference type="SUPFAM" id="SSF48208">
    <property type="entry name" value="Six-hairpin glycosidases"/>
    <property type="match status" value="1"/>
</dbReference>
<sequence length="502" mass="57631">MSFVNSQLFNDVQLAEVFADSKMFADAIPYQSWQVACDRYQQIGPLKGEELHAFVMTHFTFADQTLPSAKLDSLSVKQYIADLWPHLHRAADTNESSSLLPLNYDYIVPGGRFQEIYYWDSYFTALGLEDIGDLATIEAMVNNFIDLQNRIGCIPNGNRSYYSSRSQPPVLALMIHMLWQAKYRQNADFVWLAKGVTALELEYQFWMRDRDKLSSEHLVSKRVVRMPNGAYLNRYWDSAATPRPESLKEDLHDAKTLGSNQQRNYFQHIRAACESGWDFSSRWLKHGDDLTSIETSNILPVDLNSLLYNLEKTLAHYHDLLGQHQQSEYYIDFAARRLNAINEYCWNESAGVYRDFNIRLKRQNQVDSLAMAVPLFVGAASKQQAAHVKQKLMNEFLKSGGLVTTLCTTSQQWDSPNGWAPLQWFAVKGLIDYGYHNDAQTIMKQWLNMIEMRFAEDKCLLEKYNVCDLVSRAGGGEYSVQQGFGWTNGVTSRFYTLLANNT</sequence>
<proteinExistence type="predicted"/>
<dbReference type="RefSeq" id="WP_118845186.1">
    <property type="nucleotide sequence ID" value="NZ_CP032091.1"/>
</dbReference>
<keyword evidence="3" id="KW-0614">Plasmid</keyword>
<dbReference type="GO" id="GO:0004555">
    <property type="term" value="F:alpha,alpha-trehalase activity"/>
    <property type="evidence" value="ECO:0007669"/>
    <property type="project" value="InterPro"/>
</dbReference>
<organism evidence="3 4">
    <name type="scientific">Pseudoalteromonas lipolytica</name>
    <dbReference type="NCBI Taxonomy" id="570156"/>
    <lineage>
        <taxon>Bacteria</taxon>
        <taxon>Pseudomonadati</taxon>
        <taxon>Pseudomonadota</taxon>
        <taxon>Gammaproteobacteria</taxon>
        <taxon>Alteromonadales</taxon>
        <taxon>Pseudoalteromonadaceae</taxon>
        <taxon>Pseudoalteromonas</taxon>
    </lineage>
</organism>
<dbReference type="GeneID" id="99507672"/>
<dbReference type="PROSITE" id="PS00928">
    <property type="entry name" value="TREHALASE_2"/>
    <property type="match status" value="1"/>
</dbReference>
<dbReference type="EMBL" id="CP032091">
    <property type="protein sequence ID" value="AXV67490.1"/>
    <property type="molecule type" value="Genomic_DNA"/>
</dbReference>
<dbReference type="PANTHER" id="PTHR23403">
    <property type="entry name" value="TREHALASE"/>
    <property type="match status" value="1"/>
</dbReference>
<reference evidence="3 4" key="1">
    <citation type="submission" date="2018-08" db="EMBL/GenBank/DDBJ databases">
        <title>Draft genome sequence of Pseudoalteromonas donghaensis HJ51.</title>
        <authorList>
            <person name="Oh J."/>
            <person name="Roh D."/>
        </authorList>
    </citation>
    <scope>NUCLEOTIDE SEQUENCE [LARGE SCALE GENOMIC DNA]</scope>
    <source>
        <strain evidence="3 4">HJ51</strain>
        <plasmid evidence="3 4">unnamed1</plasmid>
    </source>
</reference>